<evidence type="ECO:0000313" key="17">
    <source>
        <dbReference type="Proteomes" id="UP000177925"/>
    </source>
</evidence>
<dbReference type="AlphaFoldDB" id="A0A1F6TB76"/>
<protein>
    <recommendedName>
        <fullName evidence="4 12">Cell division protein FtsX</fullName>
    </recommendedName>
</protein>
<reference evidence="16 17" key="1">
    <citation type="journal article" date="2016" name="Nat. Commun.">
        <title>Thousands of microbial genomes shed light on interconnected biogeochemical processes in an aquifer system.</title>
        <authorList>
            <person name="Anantharaman K."/>
            <person name="Brown C.T."/>
            <person name="Hug L.A."/>
            <person name="Sharon I."/>
            <person name="Castelle C.J."/>
            <person name="Probst A.J."/>
            <person name="Thomas B.C."/>
            <person name="Singh A."/>
            <person name="Wilkins M.J."/>
            <person name="Karaoz U."/>
            <person name="Brodie E.L."/>
            <person name="Williams K.H."/>
            <person name="Hubbard S.S."/>
            <person name="Banfield J.F."/>
        </authorList>
    </citation>
    <scope>NUCLEOTIDE SEQUENCE [LARGE SCALE GENOMIC DNA]</scope>
</reference>
<evidence type="ECO:0000256" key="12">
    <source>
        <dbReference type="PIRNR" id="PIRNR003097"/>
    </source>
</evidence>
<dbReference type="Gene3D" id="3.30.70.3040">
    <property type="match status" value="1"/>
</dbReference>
<dbReference type="InterPro" id="IPR047590">
    <property type="entry name" value="FtsX_proteobact-type"/>
</dbReference>
<keyword evidence="7 12" id="KW-0132">Cell division</keyword>
<dbReference type="EMBL" id="MFSS01000091">
    <property type="protein sequence ID" value="OGI42380.1"/>
    <property type="molecule type" value="Genomic_DNA"/>
</dbReference>
<comment type="caution">
    <text evidence="16">The sequence shown here is derived from an EMBL/GenBank/DDBJ whole genome shotgun (WGS) entry which is preliminary data.</text>
</comment>
<keyword evidence="8 13" id="KW-0812">Transmembrane</keyword>
<keyword evidence="6 12" id="KW-0997">Cell inner membrane</keyword>
<dbReference type="GO" id="GO:0032153">
    <property type="term" value="C:cell division site"/>
    <property type="evidence" value="ECO:0007669"/>
    <property type="project" value="TreeGrafter"/>
</dbReference>
<keyword evidence="9 13" id="KW-1133">Transmembrane helix</keyword>
<accession>A0A1F6TB76</accession>
<evidence type="ECO:0000256" key="8">
    <source>
        <dbReference type="ARBA" id="ARBA00022692"/>
    </source>
</evidence>
<keyword evidence="10 12" id="KW-0472">Membrane</keyword>
<evidence type="ECO:0000313" key="16">
    <source>
        <dbReference type="EMBL" id="OGI42380.1"/>
    </source>
</evidence>
<evidence type="ECO:0000256" key="5">
    <source>
        <dbReference type="ARBA" id="ARBA00022475"/>
    </source>
</evidence>
<evidence type="ECO:0000256" key="11">
    <source>
        <dbReference type="ARBA" id="ARBA00023306"/>
    </source>
</evidence>
<keyword evidence="5 12" id="KW-1003">Cell membrane</keyword>
<dbReference type="PANTHER" id="PTHR47755">
    <property type="entry name" value="CELL DIVISION PROTEIN FTSX"/>
    <property type="match status" value="1"/>
</dbReference>
<evidence type="ECO:0000256" key="4">
    <source>
        <dbReference type="ARBA" id="ARBA00021907"/>
    </source>
</evidence>
<keyword evidence="11 12" id="KW-0131">Cell cycle</keyword>
<dbReference type="Pfam" id="PF02687">
    <property type="entry name" value="FtsX"/>
    <property type="match status" value="1"/>
</dbReference>
<evidence type="ECO:0000259" key="14">
    <source>
        <dbReference type="Pfam" id="PF02687"/>
    </source>
</evidence>
<organism evidence="16 17">
    <name type="scientific">Candidatus Muproteobacteria bacterium RBG_16_64_11</name>
    <dbReference type="NCBI Taxonomy" id="1817758"/>
    <lineage>
        <taxon>Bacteria</taxon>
        <taxon>Pseudomonadati</taxon>
        <taxon>Pseudomonadota</taxon>
        <taxon>Candidatus Muproteobacteria</taxon>
    </lineage>
</organism>
<dbReference type="InterPro" id="IPR004513">
    <property type="entry name" value="FtsX"/>
</dbReference>
<feature type="transmembrane region" description="Helical" evidence="13">
    <location>
        <begin position="229"/>
        <end position="254"/>
    </location>
</feature>
<feature type="domain" description="ABC3 transporter permease C-terminal" evidence="14">
    <location>
        <begin position="179"/>
        <end position="289"/>
    </location>
</feature>
<dbReference type="Pfam" id="PF18075">
    <property type="entry name" value="FtsX_ECD"/>
    <property type="match status" value="1"/>
</dbReference>
<dbReference type="GO" id="GO:0051301">
    <property type="term" value="P:cell division"/>
    <property type="evidence" value="ECO:0007669"/>
    <property type="project" value="UniProtKB-KW"/>
</dbReference>
<feature type="transmembrane region" description="Helical" evidence="13">
    <location>
        <begin position="274"/>
        <end position="294"/>
    </location>
</feature>
<comment type="subunit">
    <text evidence="3">Forms a membrane-associated complex with FtsE.</text>
</comment>
<evidence type="ECO:0000256" key="2">
    <source>
        <dbReference type="ARBA" id="ARBA00007379"/>
    </source>
</evidence>
<feature type="domain" description="FtsX extracellular" evidence="15">
    <location>
        <begin position="62"/>
        <end position="156"/>
    </location>
</feature>
<dbReference type="InterPro" id="IPR040690">
    <property type="entry name" value="FtsX_ECD"/>
</dbReference>
<feature type="transmembrane region" description="Helical" evidence="13">
    <location>
        <begin position="24"/>
        <end position="47"/>
    </location>
</feature>
<evidence type="ECO:0000256" key="10">
    <source>
        <dbReference type="ARBA" id="ARBA00023136"/>
    </source>
</evidence>
<dbReference type="GO" id="GO:0005886">
    <property type="term" value="C:plasma membrane"/>
    <property type="evidence" value="ECO:0007669"/>
    <property type="project" value="UniProtKB-SubCell"/>
</dbReference>
<evidence type="ECO:0000256" key="9">
    <source>
        <dbReference type="ARBA" id="ARBA00022989"/>
    </source>
</evidence>
<evidence type="ECO:0000256" key="1">
    <source>
        <dbReference type="ARBA" id="ARBA00004429"/>
    </source>
</evidence>
<dbReference type="PANTHER" id="PTHR47755:SF1">
    <property type="entry name" value="CELL DIVISION PROTEIN FTSX"/>
    <property type="match status" value="1"/>
</dbReference>
<feature type="transmembrane region" description="Helical" evidence="13">
    <location>
        <begin position="177"/>
        <end position="200"/>
    </location>
</feature>
<evidence type="ECO:0000256" key="7">
    <source>
        <dbReference type="ARBA" id="ARBA00022618"/>
    </source>
</evidence>
<dbReference type="NCBIfam" id="TIGR00439">
    <property type="entry name" value="FtsX_Gneg"/>
    <property type="match status" value="1"/>
</dbReference>
<proteinExistence type="inferred from homology"/>
<dbReference type="Proteomes" id="UP000177925">
    <property type="component" value="Unassembled WGS sequence"/>
</dbReference>
<name>A0A1F6TB76_9PROT</name>
<sequence>MTSYLLRHLQVLFYSLGQLTRTPFASLVTVAVIGISLALPAGLYVLLDNMQRVSGAWDGAAQLSVFLKRDVSERAGLALAQKIRARPEIASVHYISREAALAEFKRLSGFGAALNALDGNPLPAVLAIRPSSAHADAATLDKLGKDLQAMHEVEQVQLDLDWIKRLNAIIELAQRGVWLLATVLALALTLIVGNTIRLAVLSRRTEIEIIKLVGGTDAFIRRPFLYSGLLQGLGGALLAWALLALVLALLAAPVQNLAALYGSRFELHGLDGQAGLVLLALGALLGWLGSRLAVGRHLRAIEPG</sequence>
<dbReference type="InterPro" id="IPR003838">
    <property type="entry name" value="ABC3_permease_C"/>
</dbReference>
<dbReference type="PIRSF" id="PIRSF003097">
    <property type="entry name" value="FtsX"/>
    <property type="match status" value="1"/>
</dbReference>
<comment type="function">
    <text evidence="12">Part of the ABC transporter FtsEX involved in cellular division.</text>
</comment>
<evidence type="ECO:0000256" key="6">
    <source>
        <dbReference type="ARBA" id="ARBA00022519"/>
    </source>
</evidence>
<dbReference type="STRING" id="1817758.A2150_04625"/>
<gene>
    <name evidence="16" type="ORF">A2150_04625</name>
</gene>
<evidence type="ECO:0000256" key="3">
    <source>
        <dbReference type="ARBA" id="ARBA00011160"/>
    </source>
</evidence>
<evidence type="ECO:0000259" key="15">
    <source>
        <dbReference type="Pfam" id="PF18075"/>
    </source>
</evidence>
<evidence type="ECO:0000256" key="13">
    <source>
        <dbReference type="SAM" id="Phobius"/>
    </source>
</evidence>
<comment type="similarity">
    <text evidence="2 12">Belongs to the ABC-4 integral membrane protein family. FtsX subfamily.</text>
</comment>
<comment type="subcellular location">
    <subcellularLocation>
        <location evidence="1">Cell inner membrane</location>
        <topology evidence="1">Multi-pass membrane protein</topology>
    </subcellularLocation>
</comment>